<dbReference type="AlphaFoldDB" id="A0AAV5K8U7"/>
<accession>A0AAV5K8U7</accession>
<gene>
    <name evidence="2" type="ORF">SLEP1_g30521</name>
</gene>
<dbReference type="PANTHER" id="PTHR36787">
    <property type="entry name" value="TRANSMEMBRANE PROTEIN"/>
    <property type="match status" value="1"/>
</dbReference>
<dbReference type="EMBL" id="BPVZ01000055">
    <property type="protein sequence ID" value="GKV20388.1"/>
    <property type="molecule type" value="Genomic_DNA"/>
</dbReference>
<keyword evidence="3" id="KW-1185">Reference proteome</keyword>
<feature type="compositionally biased region" description="Low complexity" evidence="1">
    <location>
        <begin position="9"/>
        <end position="22"/>
    </location>
</feature>
<feature type="region of interest" description="Disordered" evidence="1">
    <location>
        <begin position="107"/>
        <end position="134"/>
    </location>
</feature>
<feature type="region of interest" description="Disordered" evidence="1">
    <location>
        <begin position="1"/>
        <end position="37"/>
    </location>
</feature>
<proteinExistence type="predicted"/>
<dbReference type="Proteomes" id="UP001054252">
    <property type="component" value="Unassembled WGS sequence"/>
</dbReference>
<evidence type="ECO:0000313" key="2">
    <source>
        <dbReference type="EMBL" id="GKV20388.1"/>
    </source>
</evidence>
<sequence>MAEDSEMASSTSTSQLQSSSQISHEDAAKRSQIPAFSGFPDFPNSDYPMIPVMYPAIIPGLASLQNQEQMNHGAGIYAIPVLPFVGHVSGLPSNTLIPLTYNIPMRSANETGSGGEEHGQAAQPQQHQQQQAAAQGQVVRRFQIAFQLDLLLMLKLAAGEAGAENGNRPAEGNGAAVENENVVEGDIENGGNHWWGIVNEIQMIIFGFITSLLPGFHNID</sequence>
<comment type="caution">
    <text evidence="2">The sequence shown here is derived from an EMBL/GenBank/DDBJ whole genome shotgun (WGS) entry which is preliminary data.</text>
</comment>
<reference evidence="2 3" key="1">
    <citation type="journal article" date="2021" name="Commun. Biol.">
        <title>The genome of Shorea leprosula (Dipterocarpaceae) highlights the ecological relevance of drought in aseasonal tropical rainforests.</title>
        <authorList>
            <person name="Ng K.K.S."/>
            <person name="Kobayashi M.J."/>
            <person name="Fawcett J.A."/>
            <person name="Hatakeyama M."/>
            <person name="Paape T."/>
            <person name="Ng C.H."/>
            <person name="Ang C.C."/>
            <person name="Tnah L.H."/>
            <person name="Lee C.T."/>
            <person name="Nishiyama T."/>
            <person name="Sese J."/>
            <person name="O'Brien M.J."/>
            <person name="Copetti D."/>
            <person name="Mohd Noor M.I."/>
            <person name="Ong R.C."/>
            <person name="Putra M."/>
            <person name="Sireger I.Z."/>
            <person name="Indrioko S."/>
            <person name="Kosugi Y."/>
            <person name="Izuno A."/>
            <person name="Isagi Y."/>
            <person name="Lee S.L."/>
            <person name="Shimizu K.K."/>
        </authorList>
    </citation>
    <scope>NUCLEOTIDE SEQUENCE [LARGE SCALE GENOMIC DNA]</scope>
    <source>
        <strain evidence="2">214</strain>
    </source>
</reference>
<evidence type="ECO:0000313" key="3">
    <source>
        <dbReference type="Proteomes" id="UP001054252"/>
    </source>
</evidence>
<protein>
    <submittedName>
        <fullName evidence="2">Uncharacterized protein</fullName>
    </submittedName>
</protein>
<evidence type="ECO:0000256" key="1">
    <source>
        <dbReference type="SAM" id="MobiDB-lite"/>
    </source>
</evidence>
<organism evidence="2 3">
    <name type="scientific">Rubroshorea leprosula</name>
    <dbReference type="NCBI Taxonomy" id="152421"/>
    <lineage>
        <taxon>Eukaryota</taxon>
        <taxon>Viridiplantae</taxon>
        <taxon>Streptophyta</taxon>
        <taxon>Embryophyta</taxon>
        <taxon>Tracheophyta</taxon>
        <taxon>Spermatophyta</taxon>
        <taxon>Magnoliopsida</taxon>
        <taxon>eudicotyledons</taxon>
        <taxon>Gunneridae</taxon>
        <taxon>Pentapetalae</taxon>
        <taxon>rosids</taxon>
        <taxon>malvids</taxon>
        <taxon>Malvales</taxon>
        <taxon>Dipterocarpaceae</taxon>
        <taxon>Rubroshorea</taxon>
    </lineage>
</organism>
<name>A0AAV5K8U7_9ROSI</name>
<feature type="compositionally biased region" description="Low complexity" evidence="1">
    <location>
        <begin position="120"/>
        <end position="134"/>
    </location>
</feature>